<evidence type="ECO:0000256" key="1">
    <source>
        <dbReference type="ARBA" id="ARBA00022729"/>
    </source>
</evidence>
<keyword evidence="1" id="KW-0732">Signal</keyword>
<dbReference type="SUPFAM" id="SSF53850">
    <property type="entry name" value="Periplasmic binding protein-like II"/>
    <property type="match status" value="1"/>
</dbReference>
<dbReference type="InterPro" id="IPR000914">
    <property type="entry name" value="SBP_5_dom"/>
</dbReference>
<dbReference type="RefSeq" id="WP_181813696.1">
    <property type="nucleotide sequence ID" value="NZ_QQZY01000008.1"/>
</dbReference>
<dbReference type="Proteomes" id="UP000254134">
    <property type="component" value="Unassembled WGS sequence"/>
</dbReference>
<name>A0A7M2YUC6_9ACTN</name>
<evidence type="ECO:0000313" key="4">
    <source>
        <dbReference type="Proteomes" id="UP000254134"/>
    </source>
</evidence>
<dbReference type="GO" id="GO:0015833">
    <property type="term" value="P:peptide transport"/>
    <property type="evidence" value="ECO:0007669"/>
    <property type="project" value="TreeGrafter"/>
</dbReference>
<dbReference type="PIRSF" id="PIRSF002741">
    <property type="entry name" value="MppA"/>
    <property type="match status" value="1"/>
</dbReference>
<evidence type="ECO:0000259" key="2">
    <source>
        <dbReference type="Pfam" id="PF00496"/>
    </source>
</evidence>
<feature type="domain" description="Solute-binding protein family 5" evidence="2">
    <location>
        <begin position="84"/>
        <end position="404"/>
    </location>
</feature>
<dbReference type="CDD" id="cd08503">
    <property type="entry name" value="PBP2_NikA_DppA_OppA_like_17"/>
    <property type="match status" value="1"/>
</dbReference>
<dbReference type="GO" id="GO:0043190">
    <property type="term" value="C:ATP-binding cassette (ABC) transporter complex"/>
    <property type="evidence" value="ECO:0007669"/>
    <property type="project" value="InterPro"/>
</dbReference>
<sequence>MIVLGSGAFLGGLGSDAARAALSRGFAPAAKRGGTLRVGIAGGSPTDDFDMAHINGPSATVRGQAFYETVPFLDGQFRLHDDFLADEFKPNATADVWTVRLKQGVEFHNGKTATADDLLFSIKRLLDPKSGATAAGQLTAIDLKQTKKLDKRTVRFVLKTPQSFFDYLLSDIVYLVPVGYDPKKPVSTGPWRFKSFQPARQTVLTRFENYHGTPAYADQLVMTELPDDTARVNALISGQVDVINQVPYPSVAQLKGQSGVQVAVSPTGGWNPITMRVDVAPFTDVRVRQAIRLAMNRKQAIASALYGQGSPAADTYGRFDPSFSAAFTRDQDIEKAKSLLKQAGQTNLKLELVTSPIAAGIVEACQVLAQNAKAAGINITVRKVDPGTYFSRYGKWPFAIDFWVGLPYLVVASIADGPGANVVNTTHFNDPTFNKLYGQASKTLDKNKRASIVHAMQKVQYDRGGYIIWSFQNSVDAYSKKVGGIQPIDKTAWGLNRCQLHKLYFK</sequence>
<dbReference type="Gene3D" id="3.40.190.10">
    <property type="entry name" value="Periplasmic binding protein-like II"/>
    <property type="match status" value="1"/>
</dbReference>
<accession>A0A7M2YUC6</accession>
<dbReference type="InterPro" id="IPR039424">
    <property type="entry name" value="SBP_5"/>
</dbReference>
<dbReference type="Gene3D" id="3.10.105.10">
    <property type="entry name" value="Dipeptide-binding Protein, Domain 3"/>
    <property type="match status" value="1"/>
</dbReference>
<dbReference type="EMBL" id="QQZY01000008">
    <property type="protein sequence ID" value="RDI73615.1"/>
    <property type="molecule type" value="Genomic_DNA"/>
</dbReference>
<dbReference type="PANTHER" id="PTHR30290">
    <property type="entry name" value="PERIPLASMIC BINDING COMPONENT OF ABC TRANSPORTER"/>
    <property type="match status" value="1"/>
</dbReference>
<dbReference type="GO" id="GO:1904680">
    <property type="term" value="F:peptide transmembrane transporter activity"/>
    <property type="evidence" value="ECO:0007669"/>
    <property type="project" value="TreeGrafter"/>
</dbReference>
<dbReference type="GO" id="GO:0042597">
    <property type="term" value="C:periplasmic space"/>
    <property type="evidence" value="ECO:0007669"/>
    <property type="project" value="UniProtKB-ARBA"/>
</dbReference>
<dbReference type="PANTHER" id="PTHR30290:SF38">
    <property type="entry name" value="D,D-DIPEPTIDE-BINDING PERIPLASMIC PROTEIN DDPA-RELATED"/>
    <property type="match status" value="1"/>
</dbReference>
<protein>
    <submittedName>
        <fullName evidence="3">ABC-type dipeptide transport system periplasmic component</fullName>
    </submittedName>
</protein>
<dbReference type="InterPro" id="IPR030678">
    <property type="entry name" value="Peptide/Ni-bd"/>
</dbReference>
<comment type="caution">
    <text evidence="3">The sequence shown here is derived from an EMBL/GenBank/DDBJ whole genome shotgun (WGS) entry which is preliminary data.</text>
</comment>
<evidence type="ECO:0000313" key="3">
    <source>
        <dbReference type="EMBL" id="RDI73615.1"/>
    </source>
</evidence>
<proteinExistence type="predicted"/>
<dbReference type="AlphaFoldDB" id="A0A7M2YUC6"/>
<reference evidence="3 4" key="1">
    <citation type="submission" date="2018-07" db="EMBL/GenBank/DDBJ databases">
        <title>High-quality-draft genome sequence of Gaiella occulta.</title>
        <authorList>
            <person name="Severino R."/>
            <person name="Froufe H.J.C."/>
            <person name="Rainey F.A."/>
            <person name="Barroso C."/>
            <person name="Albuquerque L."/>
            <person name="Lobo-Da-Cunha A."/>
            <person name="Da Costa M.S."/>
            <person name="Egas C."/>
        </authorList>
    </citation>
    <scope>NUCLEOTIDE SEQUENCE [LARGE SCALE GENOMIC DNA]</scope>
    <source>
        <strain evidence="3 4">F2-233</strain>
    </source>
</reference>
<reference evidence="4" key="2">
    <citation type="journal article" date="2019" name="MicrobiologyOpen">
        <title>High-quality draft genome sequence of Gaiella occulta isolated from a 150 meter deep mineral water borehole and comparison with the genome sequences of other deep-branching lineages of the phylum Actinobacteria.</title>
        <authorList>
            <person name="Severino R."/>
            <person name="Froufe H.J.C."/>
            <person name="Barroso C."/>
            <person name="Albuquerque L."/>
            <person name="Lobo-da-Cunha A."/>
            <person name="da Costa M.S."/>
            <person name="Egas C."/>
        </authorList>
    </citation>
    <scope>NUCLEOTIDE SEQUENCE [LARGE SCALE GENOMIC DNA]</scope>
    <source>
        <strain evidence="4">F2-233</strain>
    </source>
</reference>
<organism evidence="3 4">
    <name type="scientific">Gaiella occulta</name>
    <dbReference type="NCBI Taxonomy" id="1002870"/>
    <lineage>
        <taxon>Bacteria</taxon>
        <taxon>Bacillati</taxon>
        <taxon>Actinomycetota</taxon>
        <taxon>Thermoleophilia</taxon>
        <taxon>Gaiellales</taxon>
        <taxon>Gaiellaceae</taxon>
        <taxon>Gaiella</taxon>
    </lineage>
</organism>
<gene>
    <name evidence="3" type="ORF">Gocc_2756</name>
</gene>
<dbReference type="Pfam" id="PF00496">
    <property type="entry name" value="SBP_bac_5"/>
    <property type="match status" value="1"/>
</dbReference>
<keyword evidence="4" id="KW-1185">Reference proteome</keyword>